<keyword evidence="3" id="KW-1185">Reference proteome</keyword>
<evidence type="ECO:0000313" key="3">
    <source>
        <dbReference type="Proteomes" id="UP000199158"/>
    </source>
</evidence>
<dbReference type="EMBL" id="FOCG01000001">
    <property type="protein sequence ID" value="SEM48402.1"/>
    <property type="molecule type" value="Genomic_DNA"/>
</dbReference>
<dbReference type="Pfam" id="PF12671">
    <property type="entry name" value="Amidase_6"/>
    <property type="match status" value="1"/>
</dbReference>
<evidence type="ECO:0000313" key="2">
    <source>
        <dbReference type="EMBL" id="SEM48402.1"/>
    </source>
</evidence>
<dbReference type="PANTHER" id="PTHR40032">
    <property type="entry name" value="EXPORTED PROTEIN-RELATED"/>
    <property type="match status" value="1"/>
</dbReference>
<dbReference type="InterPro" id="IPR024301">
    <property type="entry name" value="Amidase_6"/>
</dbReference>
<dbReference type="STRING" id="474960.SAMN05216180_0182"/>
<evidence type="ECO:0000259" key="1">
    <source>
        <dbReference type="Pfam" id="PF12671"/>
    </source>
</evidence>
<accession>A0A1H7YQ77</accession>
<gene>
    <name evidence="2" type="ORF">SAMN05216180_0182</name>
</gene>
<sequence>MRYEMREFSYDREKAVAYAHQWAYFRNPNYYDFQDIGGDCTNYASQCIFAGSGIMNYTPTFGWYYISVNDRAPAWTGVQYLYNFLTTNEGVGPYGREVTIDEIQPGDVIQLALDRDEFHHSPVVVSIVDNTPTLDNIQIAAHTNDCDCRPLSSYNFRKIRFIHIQGVRYLQAVED</sequence>
<reference evidence="2 3" key="1">
    <citation type="submission" date="2016-10" db="EMBL/GenBank/DDBJ databases">
        <authorList>
            <person name="de Groot N.N."/>
        </authorList>
    </citation>
    <scope>NUCLEOTIDE SEQUENCE [LARGE SCALE GENOMIC DNA]</scope>
    <source>
        <strain evidence="2 3">CGMCC 1.5070</strain>
    </source>
</reference>
<name>A0A1H7YQ77_9FIRM</name>
<protein>
    <submittedName>
        <fullName evidence="2">Putative amidase domain-containing protein</fullName>
    </submittedName>
</protein>
<proteinExistence type="predicted"/>
<feature type="domain" description="Putative amidase" evidence="1">
    <location>
        <begin position="9"/>
        <end position="162"/>
    </location>
</feature>
<dbReference type="RefSeq" id="WP_341465095.1">
    <property type="nucleotide sequence ID" value="NZ_FOCG01000001.1"/>
</dbReference>
<organism evidence="2 3">
    <name type="scientific">Hydrogenoanaerobacterium saccharovorans</name>
    <dbReference type="NCBI Taxonomy" id="474960"/>
    <lineage>
        <taxon>Bacteria</taxon>
        <taxon>Bacillati</taxon>
        <taxon>Bacillota</taxon>
        <taxon>Clostridia</taxon>
        <taxon>Eubacteriales</taxon>
        <taxon>Oscillospiraceae</taxon>
        <taxon>Hydrogenoanaerobacterium</taxon>
    </lineage>
</organism>
<dbReference type="PANTHER" id="PTHR40032:SF1">
    <property type="entry name" value="EXPORTED PROTEIN"/>
    <property type="match status" value="1"/>
</dbReference>
<dbReference type="AlphaFoldDB" id="A0A1H7YQ77"/>
<dbReference type="Proteomes" id="UP000199158">
    <property type="component" value="Unassembled WGS sequence"/>
</dbReference>